<evidence type="ECO:0000259" key="2">
    <source>
        <dbReference type="Pfam" id="PF18962"/>
    </source>
</evidence>
<gene>
    <name evidence="3" type="ORF">FDY95_24840</name>
</gene>
<sequence>MNYRLRLPLLVWACLLTCCGLPTALHAQQLLPLPSDPARARAVAPGAARGTATTTALPLPFFEDFAGQPEGKPNRTRWKDGNVLVNERFSQAPPSRGMATFDGLDSLGRSYGLPSSYGITDVLTSQAIDLSAGRVGDKTYLSFYWQTGSIVGGPNDERGGNRVVRLALEFLDNTGTWRQVWYNPSLLDGNNRTLTRFRQRFIAVNDARYFHAGFRFRFRSYGRLYGTLDTWNLDYLRLDRNRDTLSASYADLALSAPLSSLLKRYTAMPAWQYNAAANPALELNDSTFTTFNNLDTVAVGTPYSYQGRVRVLPAGPETQFLSGSALSLAGVKQTRLGGSVRGVPLTVAVGTRVQHSINLSLLAGVGAPNDTVRRTTRFADYYAYDDGSAEGTAALTPGTNLPNSRAIRFVLNRPDQVLKIRYYYAGTTSIGSVPPTATVTFGVWDADANGQPTATPKATFTKVLPTSVTRAGFDSITFSQAVPVSGEFFIGYTEPANTGLFIQFGADLNSRPPQQIFFERQNNAWTLKNTLIVPMLRPVMSGLITSAHSAAADAAVQIYPNPSTGLVQVQGRYTHAVALDALGRTVWEQPAAQAGQPQLDLRRLPAGVYLLRLTLPDGRVGSQRVVLQP</sequence>
<feature type="chain" id="PRO_5024290908" evidence="1">
    <location>
        <begin position="28"/>
        <end position="629"/>
    </location>
</feature>
<reference evidence="3 4" key="1">
    <citation type="submission" date="2019-05" db="EMBL/GenBank/DDBJ databases">
        <title>Hymenobacter edaphi sp. nov., isolated from abandoned arsenic-contaminated farmland soil.</title>
        <authorList>
            <person name="Nie L."/>
        </authorList>
    </citation>
    <scope>NUCLEOTIDE SEQUENCE [LARGE SCALE GENOMIC DNA]</scope>
    <source>
        <strain evidence="3 4">1-3-3-8</strain>
    </source>
</reference>
<dbReference type="RefSeq" id="WP_138082243.1">
    <property type="nucleotide sequence ID" value="NZ_VAJM01000019.1"/>
</dbReference>
<dbReference type="InterPro" id="IPR026444">
    <property type="entry name" value="Secre_tail"/>
</dbReference>
<dbReference type="OrthoDB" id="1488838at2"/>
<proteinExistence type="predicted"/>
<name>A0A5R8WI10_9BACT</name>
<keyword evidence="4" id="KW-1185">Reference proteome</keyword>
<dbReference type="NCBIfam" id="TIGR04183">
    <property type="entry name" value="Por_Secre_tail"/>
    <property type="match status" value="1"/>
</dbReference>
<dbReference type="Pfam" id="PF18962">
    <property type="entry name" value="Por_Secre_tail"/>
    <property type="match status" value="1"/>
</dbReference>
<evidence type="ECO:0000313" key="4">
    <source>
        <dbReference type="Proteomes" id="UP000305517"/>
    </source>
</evidence>
<dbReference type="AlphaFoldDB" id="A0A5R8WI10"/>
<comment type="caution">
    <text evidence="3">The sequence shown here is derived from an EMBL/GenBank/DDBJ whole genome shotgun (WGS) entry which is preliminary data.</text>
</comment>
<evidence type="ECO:0000313" key="3">
    <source>
        <dbReference type="EMBL" id="TLM88408.1"/>
    </source>
</evidence>
<dbReference type="EMBL" id="VAJM01000019">
    <property type="protein sequence ID" value="TLM88408.1"/>
    <property type="molecule type" value="Genomic_DNA"/>
</dbReference>
<protein>
    <submittedName>
        <fullName evidence="3">T9SS type A sorting domain-containing protein</fullName>
    </submittedName>
</protein>
<feature type="signal peptide" evidence="1">
    <location>
        <begin position="1"/>
        <end position="27"/>
    </location>
</feature>
<organism evidence="3 4">
    <name type="scientific">Hymenobacter jeollabukensis</name>
    <dbReference type="NCBI Taxonomy" id="2025313"/>
    <lineage>
        <taxon>Bacteria</taxon>
        <taxon>Pseudomonadati</taxon>
        <taxon>Bacteroidota</taxon>
        <taxon>Cytophagia</taxon>
        <taxon>Cytophagales</taxon>
        <taxon>Hymenobacteraceae</taxon>
        <taxon>Hymenobacter</taxon>
    </lineage>
</organism>
<keyword evidence="1" id="KW-0732">Signal</keyword>
<feature type="domain" description="Secretion system C-terminal sorting" evidence="2">
    <location>
        <begin position="558"/>
        <end position="617"/>
    </location>
</feature>
<accession>A0A5R8WI10</accession>
<evidence type="ECO:0000256" key="1">
    <source>
        <dbReference type="SAM" id="SignalP"/>
    </source>
</evidence>
<dbReference type="Proteomes" id="UP000305517">
    <property type="component" value="Unassembled WGS sequence"/>
</dbReference>